<dbReference type="KEGG" id="bbat:Bdt_3369"/>
<organism evidence="1 2">
    <name type="scientific">Bdellovibrio bacteriovorus str. Tiberius</name>
    <dbReference type="NCBI Taxonomy" id="1069642"/>
    <lineage>
        <taxon>Bacteria</taxon>
        <taxon>Pseudomonadati</taxon>
        <taxon>Bdellovibrionota</taxon>
        <taxon>Bdellovibrionia</taxon>
        <taxon>Bdellovibrionales</taxon>
        <taxon>Pseudobdellovibrionaceae</taxon>
        <taxon>Bdellovibrio</taxon>
    </lineage>
</organism>
<protein>
    <submittedName>
        <fullName evidence="1">Uncharacterized protein</fullName>
    </submittedName>
</protein>
<dbReference type="Proteomes" id="UP000010074">
    <property type="component" value="Chromosome"/>
</dbReference>
<gene>
    <name evidence="1" type="ORF">Bdt_3369</name>
</gene>
<dbReference type="STRING" id="1069642.Bdt_3369"/>
<proteinExistence type="predicted"/>
<evidence type="ECO:0000313" key="1">
    <source>
        <dbReference type="EMBL" id="AFY03044.1"/>
    </source>
</evidence>
<evidence type="ECO:0000313" key="2">
    <source>
        <dbReference type="Proteomes" id="UP000010074"/>
    </source>
</evidence>
<name>K7ZCA3_BDEBC</name>
<reference evidence="1 2" key="1">
    <citation type="journal article" date="2012" name="BMC Genomics">
        <title>Genome analysis of a simultaneously predatory and prey-independent, novel Bdellovibrio bacteriovorus from the River Tiber, supports in silico predictions of both ancient and recent lateral gene transfer from diverse bacteria.</title>
        <authorList>
            <person name="Hobley L."/>
            <person name="Lerner T.R."/>
            <person name="Williams L.E."/>
            <person name="Lambert C."/>
            <person name="Till R."/>
            <person name="Milner D.S."/>
            <person name="Basford S.M."/>
            <person name="Capeness M.J."/>
            <person name="Fenton A.K."/>
            <person name="Atterbury R.J."/>
            <person name="Harris M.A."/>
            <person name="Sockett R.E."/>
        </authorList>
    </citation>
    <scope>NUCLEOTIDE SEQUENCE [LARGE SCALE GENOMIC DNA]</scope>
    <source>
        <strain evidence="1 2">Tiberius</strain>
    </source>
</reference>
<accession>K7ZCA3</accession>
<dbReference type="EMBL" id="CP002930">
    <property type="protein sequence ID" value="AFY03044.1"/>
    <property type="molecule type" value="Genomic_DNA"/>
</dbReference>
<dbReference type="PATRIC" id="fig|1069642.3.peg.3336"/>
<dbReference type="HOGENOM" id="CLU_2217863_0_0_7"/>
<dbReference type="AlphaFoldDB" id="K7ZCA3"/>
<sequence>MAHGIQINLRRSGGTDKKRTNSNVQYFFGQSWNHYYLSFKTQAVFHDLYHLEIVLIDLETMELFRSLSGVPQIDGPNGGGYSGGHDSGLCYPISVPAARGSRCGPV</sequence>